<proteinExistence type="predicted"/>
<organism evidence="1 2">
    <name type="scientific">Somion occarium</name>
    <dbReference type="NCBI Taxonomy" id="3059160"/>
    <lineage>
        <taxon>Eukaryota</taxon>
        <taxon>Fungi</taxon>
        <taxon>Dikarya</taxon>
        <taxon>Basidiomycota</taxon>
        <taxon>Agaricomycotina</taxon>
        <taxon>Agaricomycetes</taxon>
        <taxon>Polyporales</taxon>
        <taxon>Cerrenaceae</taxon>
        <taxon>Somion</taxon>
    </lineage>
</organism>
<sequence>MPVRRSARLALQAKKAIVPEKALKKALKFPPELRDIILDQLWDLVRIRCHDPDTLRSCTLVNKDWYASARPHVFRTVRLNSWRRLVELAELAVSDRRITRYIRKVYLYGASSANGGDSIRDFVKADDSWILQFPFLLGGSLPSLQSIEICNFAYPVGNYEEQDSGEMQRAESERFATWIYSLRTLKNVEELILRDCMMSSNALTALIRSFRRLNRVELREIILNTHGDLAAIPIHEAEGTHVPTESHARNNGSYISAELPVVFPLSYPRPKLQSVYIHYSFDEPFDINTLQSWFLPRDVTATLKSLGVFGNLEVEPLVNFFSNFGLNPVLESLIHAIDPELHFDIDLSPFLHLRRISFSPGWFHAESVSGLIHMLSRLTTPTRVVELTFVIELMHLDGLRYEDVGPIDDLLSSEKFKHLEVVTVVHDYHHPPRQLWQAAMQAFPILSRRGILDVMDLERALS</sequence>
<gene>
    <name evidence="1" type="ORF">GFSPODELE1_LOCUS6223</name>
</gene>
<evidence type="ECO:0000313" key="2">
    <source>
        <dbReference type="Proteomes" id="UP001497453"/>
    </source>
</evidence>
<dbReference type="Proteomes" id="UP001497453">
    <property type="component" value="Chromosome 4"/>
</dbReference>
<dbReference type="SUPFAM" id="SSF52047">
    <property type="entry name" value="RNI-like"/>
    <property type="match status" value="1"/>
</dbReference>
<evidence type="ECO:0000313" key="1">
    <source>
        <dbReference type="EMBL" id="CAL1707144.1"/>
    </source>
</evidence>
<keyword evidence="2" id="KW-1185">Reference proteome</keyword>
<accession>A0ABP1DJK4</accession>
<protein>
    <recommendedName>
        <fullName evidence="3">F-box domain-containing protein</fullName>
    </recommendedName>
</protein>
<dbReference type="EMBL" id="OZ037947">
    <property type="protein sequence ID" value="CAL1707144.1"/>
    <property type="molecule type" value="Genomic_DNA"/>
</dbReference>
<name>A0ABP1DJK4_9APHY</name>
<reference evidence="2" key="1">
    <citation type="submission" date="2024-04" db="EMBL/GenBank/DDBJ databases">
        <authorList>
            <person name="Shaw F."/>
            <person name="Minotto A."/>
        </authorList>
    </citation>
    <scope>NUCLEOTIDE SEQUENCE [LARGE SCALE GENOMIC DNA]</scope>
</reference>
<evidence type="ECO:0008006" key="3">
    <source>
        <dbReference type="Google" id="ProtNLM"/>
    </source>
</evidence>